<evidence type="ECO:0000313" key="6">
    <source>
        <dbReference type="Proteomes" id="UP000650628"/>
    </source>
</evidence>
<dbReference type="PANTHER" id="PTHR48081">
    <property type="entry name" value="AB HYDROLASE SUPERFAMILY PROTEIN C4A8.06C"/>
    <property type="match status" value="1"/>
</dbReference>
<dbReference type="SUPFAM" id="SSF53474">
    <property type="entry name" value="alpha/beta-Hydrolases"/>
    <property type="match status" value="1"/>
</dbReference>
<dbReference type="AlphaFoldDB" id="A0A8J3U862"/>
<evidence type="ECO:0000256" key="1">
    <source>
        <dbReference type="ARBA" id="ARBA00010515"/>
    </source>
</evidence>
<dbReference type="Gene3D" id="3.40.50.1820">
    <property type="entry name" value="alpha/beta hydrolase"/>
    <property type="match status" value="1"/>
</dbReference>
<dbReference type="PROSITE" id="PS01173">
    <property type="entry name" value="LIPASE_GDXG_HIS"/>
    <property type="match status" value="1"/>
</dbReference>
<dbReference type="GO" id="GO:0004806">
    <property type="term" value="F:triacylglycerol lipase activity"/>
    <property type="evidence" value="ECO:0007669"/>
    <property type="project" value="TreeGrafter"/>
</dbReference>
<evidence type="ECO:0000313" key="5">
    <source>
        <dbReference type="EMBL" id="GII34335.1"/>
    </source>
</evidence>
<keyword evidence="2" id="KW-0378">Hydrolase</keyword>
<dbReference type="PANTHER" id="PTHR48081:SF30">
    <property type="entry name" value="ACETYL-HYDROLASE LIPR-RELATED"/>
    <property type="match status" value="1"/>
</dbReference>
<comment type="similarity">
    <text evidence="1">Belongs to the 'GDXG' lipolytic enzyme family.</text>
</comment>
<dbReference type="InterPro" id="IPR029058">
    <property type="entry name" value="AB_hydrolase_fold"/>
</dbReference>
<dbReference type="PROSITE" id="PS01174">
    <property type="entry name" value="LIPASE_GDXG_SER"/>
    <property type="match status" value="1"/>
</dbReference>
<reference evidence="5 6" key="1">
    <citation type="submission" date="2021-01" db="EMBL/GenBank/DDBJ databases">
        <title>Whole genome shotgun sequence of Planotetraspora mira NBRC 15435.</title>
        <authorList>
            <person name="Komaki H."/>
            <person name="Tamura T."/>
        </authorList>
    </citation>
    <scope>NUCLEOTIDE SEQUENCE [LARGE SCALE GENOMIC DNA]</scope>
    <source>
        <strain evidence="5 6">NBRC 15435</strain>
    </source>
</reference>
<dbReference type="InterPro" id="IPR033140">
    <property type="entry name" value="Lipase_GDXG_put_SER_AS"/>
</dbReference>
<organism evidence="5 6">
    <name type="scientific">Planotetraspora mira</name>
    <dbReference type="NCBI Taxonomy" id="58121"/>
    <lineage>
        <taxon>Bacteria</taxon>
        <taxon>Bacillati</taxon>
        <taxon>Actinomycetota</taxon>
        <taxon>Actinomycetes</taxon>
        <taxon>Streptosporangiales</taxon>
        <taxon>Streptosporangiaceae</taxon>
        <taxon>Planotetraspora</taxon>
    </lineage>
</organism>
<dbReference type="InterPro" id="IPR002168">
    <property type="entry name" value="Lipase_GDXG_HIS_AS"/>
</dbReference>
<keyword evidence="6" id="KW-1185">Reference proteome</keyword>
<evidence type="ECO:0000259" key="4">
    <source>
        <dbReference type="Pfam" id="PF07859"/>
    </source>
</evidence>
<gene>
    <name evidence="5" type="ORF">Pmi06nite_77770</name>
</gene>
<feature type="domain" description="Alpha/beta hydrolase fold-3" evidence="4">
    <location>
        <begin position="59"/>
        <end position="256"/>
    </location>
</feature>
<sequence length="282" mass="30008">MTTTTQDPNRALWEARARGEQTPDWEALASEPDGIEQEYLDAPGGLWLRPPGALTGPAVLAIHGGGFVSGSVATHRRMFGHLARAAGVATLAVEYGLVPEHVFPSQLDAVTAAYQWLLDRGVTRICVSGDSCGAMLALALAVRARDEGLPLPASLLLMSAWTDLEATGASYDSGSDPFFTRELVRGLAAGYLAGADPHDPLAAPLHADLRGLPPTYLQVGAEESLLDDSKRLADRLREAGVEVRLDEFADQLHTFQMGAGRTRVADDAIGRAGSWLRSTLVT</sequence>
<dbReference type="InterPro" id="IPR050300">
    <property type="entry name" value="GDXG_lipolytic_enzyme"/>
</dbReference>
<accession>A0A8J3U862</accession>
<protein>
    <submittedName>
        <fullName evidence="5">Esterase</fullName>
    </submittedName>
</protein>
<dbReference type="Pfam" id="PF07859">
    <property type="entry name" value="Abhydrolase_3"/>
    <property type="match status" value="1"/>
</dbReference>
<name>A0A8J3U862_9ACTN</name>
<evidence type="ECO:0000256" key="2">
    <source>
        <dbReference type="ARBA" id="ARBA00022801"/>
    </source>
</evidence>
<proteinExistence type="inferred from homology"/>
<dbReference type="EMBL" id="BOOO01000049">
    <property type="protein sequence ID" value="GII34335.1"/>
    <property type="molecule type" value="Genomic_DNA"/>
</dbReference>
<dbReference type="RefSeq" id="WP_203958138.1">
    <property type="nucleotide sequence ID" value="NZ_BOOO01000049.1"/>
</dbReference>
<evidence type="ECO:0000256" key="3">
    <source>
        <dbReference type="PROSITE-ProRule" id="PRU10038"/>
    </source>
</evidence>
<comment type="caution">
    <text evidence="5">The sequence shown here is derived from an EMBL/GenBank/DDBJ whole genome shotgun (WGS) entry which is preliminary data.</text>
</comment>
<feature type="active site" evidence="3">
    <location>
        <position position="131"/>
    </location>
</feature>
<dbReference type="Proteomes" id="UP000650628">
    <property type="component" value="Unassembled WGS sequence"/>
</dbReference>
<dbReference type="InterPro" id="IPR013094">
    <property type="entry name" value="AB_hydrolase_3"/>
</dbReference>